<dbReference type="GO" id="GO:0046872">
    <property type="term" value="F:metal ion binding"/>
    <property type="evidence" value="ECO:0007669"/>
    <property type="project" value="UniProtKB-KW"/>
</dbReference>
<proteinExistence type="inferred from homology"/>
<dbReference type="InterPro" id="IPR011234">
    <property type="entry name" value="Fumarylacetoacetase-like_C"/>
</dbReference>
<reference evidence="4 5" key="1">
    <citation type="journal article" date="2014" name="BMC Genomics">
        <title>Genome sequencing of four Aureobasidium pullulans varieties: biotechnological potential, stress tolerance, and description of new species.</title>
        <authorList>
            <person name="Gostin Ar C."/>
            <person name="Ohm R.A."/>
            <person name="Kogej T."/>
            <person name="Sonjak S."/>
            <person name="Turk M."/>
            <person name="Zajc J."/>
            <person name="Zalar P."/>
            <person name="Grube M."/>
            <person name="Sun H."/>
            <person name="Han J."/>
            <person name="Sharma A."/>
            <person name="Chiniquy J."/>
            <person name="Ngan C.Y."/>
            <person name="Lipzen A."/>
            <person name="Barry K."/>
            <person name="Grigoriev I.V."/>
            <person name="Gunde-Cimerman N."/>
        </authorList>
    </citation>
    <scope>NUCLEOTIDE SEQUENCE [LARGE SCALE GENOMIC DNA]</scope>
    <source>
        <strain evidence="4 5">EXF-2481</strain>
    </source>
</reference>
<evidence type="ECO:0000256" key="2">
    <source>
        <dbReference type="ARBA" id="ARBA00022723"/>
    </source>
</evidence>
<protein>
    <recommendedName>
        <fullName evidence="3">Fumarylacetoacetase-like C-terminal domain-containing protein</fullName>
    </recommendedName>
</protein>
<dbReference type="HOGENOM" id="CLU_028458_2_1_1"/>
<dbReference type="OMA" id="WSYAKGM"/>
<sequence length="319" mass="34505">MINAQLSPQHEEHDYMITSSYNLNMLSKTPASDFEGPVWHRFVRFIADDGLEYCGQPENEDLDVGLAMLDNIPVAVNLLDAKSALDSDADFTGEQKHISKLLSPISVEEAGAIQCIGLNYTDHAAEMKVPSPTYPEVFLKPATTITTATAPIIIPKTCHNQVDGEVELAIVIGKDCKDLSLDNAMDSVLGYTVANDVTARKFQARGSQWGFSKGFDTFCPLGPVIVSKHSLPDPNVLRLKTTLNGKVMQDGLAKNMIFSVAEILAYLSSGHTLKKGTVILTGTPSGIGASYNPPIYLQRDSDLKAFISHGLGTLVNPIV</sequence>
<comment type="similarity">
    <text evidence="1">Belongs to the FAH family.</text>
</comment>
<accession>A0A074YAZ7</accession>
<dbReference type="GO" id="GO:0050163">
    <property type="term" value="F:oxaloacetate tautomerase activity"/>
    <property type="evidence" value="ECO:0007669"/>
    <property type="project" value="UniProtKB-ARBA"/>
</dbReference>
<feature type="domain" description="Fumarylacetoacetase-like C-terminal" evidence="3">
    <location>
        <begin position="113"/>
        <end position="319"/>
    </location>
</feature>
<dbReference type="Gene3D" id="3.90.850.10">
    <property type="entry name" value="Fumarylacetoacetase-like, C-terminal domain"/>
    <property type="match status" value="1"/>
</dbReference>
<keyword evidence="5" id="KW-1185">Reference proteome</keyword>
<evidence type="ECO:0000313" key="5">
    <source>
        <dbReference type="Proteomes" id="UP000030641"/>
    </source>
</evidence>
<dbReference type="SUPFAM" id="SSF56529">
    <property type="entry name" value="FAH"/>
    <property type="match status" value="1"/>
</dbReference>
<dbReference type="RefSeq" id="XP_013339872.1">
    <property type="nucleotide sequence ID" value="XM_013484418.1"/>
</dbReference>
<dbReference type="PANTHER" id="PTHR11820">
    <property type="entry name" value="ACYLPYRUVASE"/>
    <property type="match status" value="1"/>
</dbReference>
<dbReference type="Proteomes" id="UP000030641">
    <property type="component" value="Unassembled WGS sequence"/>
</dbReference>
<evidence type="ECO:0000313" key="4">
    <source>
        <dbReference type="EMBL" id="KEQ91342.1"/>
    </source>
</evidence>
<organism evidence="4 5">
    <name type="scientific">Aureobasidium subglaciale (strain EXF-2481)</name>
    <name type="common">Aureobasidium pullulans var. subglaciale</name>
    <dbReference type="NCBI Taxonomy" id="1043005"/>
    <lineage>
        <taxon>Eukaryota</taxon>
        <taxon>Fungi</taxon>
        <taxon>Dikarya</taxon>
        <taxon>Ascomycota</taxon>
        <taxon>Pezizomycotina</taxon>
        <taxon>Dothideomycetes</taxon>
        <taxon>Dothideomycetidae</taxon>
        <taxon>Dothideales</taxon>
        <taxon>Saccotheciaceae</taxon>
        <taxon>Aureobasidium</taxon>
    </lineage>
</organism>
<dbReference type="InParanoid" id="A0A074YAZ7"/>
<evidence type="ECO:0000256" key="1">
    <source>
        <dbReference type="ARBA" id="ARBA00010211"/>
    </source>
</evidence>
<dbReference type="GO" id="GO:0018773">
    <property type="term" value="F:acetylpyruvate hydrolase activity"/>
    <property type="evidence" value="ECO:0007669"/>
    <property type="project" value="TreeGrafter"/>
</dbReference>
<dbReference type="AlphaFoldDB" id="A0A074YAZ7"/>
<dbReference type="GO" id="GO:0006107">
    <property type="term" value="P:oxaloacetate metabolic process"/>
    <property type="evidence" value="ECO:0007669"/>
    <property type="project" value="UniProtKB-ARBA"/>
</dbReference>
<dbReference type="FunFam" id="3.90.850.10:FF:000002">
    <property type="entry name" value="2-hydroxyhepta-2,4-diene-1,7-dioate isomerase"/>
    <property type="match status" value="1"/>
</dbReference>
<name>A0A074YAZ7_AURSE</name>
<dbReference type="PANTHER" id="PTHR11820:SF7">
    <property type="entry name" value="ACYLPYRUVASE FAHD1, MITOCHONDRIAL"/>
    <property type="match status" value="1"/>
</dbReference>
<gene>
    <name evidence="4" type="ORF">AUEXF2481DRAFT_498595</name>
</gene>
<dbReference type="STRING" id="1043005.A0A074YAZ7"/>
<dbReference type="OrthoDB" id="411064at2759"/>
<dbReference type="InterPro" id="IPR036663">
    <property type="entry name" value="Fumarylacetoacetase_C_sf"/>
</dbReference>
<keyword evidence="2" id="KW-0479">Metal-binding</keyword>
<dbReference type="EMBL" id="KL584779">
    <property type="protein sequence ID" value="KEQ91342.1"/>
    <property type="molecule type" value="Genomic_DNA"/>
</dbReference>
<dbReference type="GeneID" id="25368636"/>
<evidence type="ECO:0000259" key="3">
    <source>
        <dbReference type="Pfam" id="PF01557"/>
    </source>
</evidence>
<dbReference type="Pfam" id="PF01557">
    <property type="entry name" value="FAA_hydrolase"/>
    <property type="match status" value="1"/>
</dbReference>